<proteinExistence type="predicted"/>
<dbReference type="Proteomes" id="UP000789920">
    <property type="component" value="Unassembled WGS sequence"/>
</dbReference>
<protein>
    <submittedName>
        <fullName evidence="1">25556_t:CDS:1</fullName>
    </submittedName>
</protein>
<feature type="non-terminal residue" evidence="1">
    <location>
        <position position="314"/>
    </location>
</feature>
<reference evidence="1" key="1">
    <citation type="submission" date="2021-06" db="EMBL/GenBank/DDBJ databases">
        <authorList>
            <person name="Kallberg Y."/>
            <person name="Tangrot J."/>
            <person name="Rosling A."/>
        </authorList>
    </citation>
    <scope>NUCLEOTIDE SEQUENCE</scope>
    <source>
        <strain evidence="1">MA461A</strain>
    </source>
</reference>
<comment type="caution">
    <text evidence="1">The sequence shown here is derived from an EMBL/GenBank/DDBJ whole genome shotgun (WGS) entry which is preliminary data.</text>
</comment>
<keyword evidence="2" id="KW-1185">Reference proteome</keyword>
<dbReference type="EMBL" id="CAJVQC010033977">
    <property type="protein sequence ID" value="CAG8755308.1"/>
    <property type="molecule type" value="Genomic_DNA"/>
</dbReference>
<organism evidence="1 2">
    <name type="scientific">Racocetra persica</name>
    <dbReference type="NCBI Taxonomy" id="160502"/>
    <lineage>
        <taxon>Eukaryota</taxon>
        <taxon>Fungi</taxon>
        <taxon>Fungi incertae sedis</taxon>
        <taxon>Mucoromycota</taxon>
        <taxon>Glomeromycotina</taxon>
        <taxon>Glomeromycetes</taxon>
        <taxon>Diversisporales</taxon>
        <taxon>Gigasporaceae</taxon>
        <taxon>Racocetra</taxon>
    </lineage>
</organism>
<feature type="non-terminal residue" evidence="1">
    <location>
        <position position="1"/>
    </location>
</feature>
<evidence type="ECO:0000313" key="1">
    <source>
        <dbReference type="EMBL" id="CAG8755308.1"/>
    </source>
</evidence>
<sequence>QLIKSIHKFKNLEELQISTSVKFSPSHIKQLEKHRRLKYVTIIHGPLLNARSRIQESRLESTVGMNITLLTPPFLVYSKGGGGDGPSSSSGSYGGSSSSSSNSYTSSLWVFWYYDDGGIILCGIWRCYMIRKFYRDDRIYNTTEYETAFDAFASEHEIPTNNRSRNQSELQYPPLNDPPPAYDTAYGAERHLHGLRHNANFEAYKAGRQFTRDNPPHEILPPREHIMNIILNGGPKAWKMVIFDHNANDLVSVSDRGRTVTFHGKNDIMVQANYPLFRPQLNNDDSSQLNSIIVNSTISNNIPPPSDLPPNYEQ</sequence>
<evidence type="ECO:0000313" key="2">
    <source>
        <dbReference type="Proteomes" id="UP000789920"/>
    </source>
</evidence>
<name>A0ACA9QJC7_9GLOM</name>
<accession>A0ACA9QJC7</accession>
<gene>
    <name evidence="1" type="ORF">RPERSI_LOCUS14615</name>
</gene>